<reference evidence="3" key="1">
    <citation type="journal article" date="2019" name="Int. J. Syst. Evol. Microbiol.">
        <title>The Global Catalogue of Microorganisms (GCM) 10K type strain sequencing project: providing services to taxonomists for standard genome sequencing and annotation.</title>
        <authorList>
            <consortium name="The Broad Institute Genomics Platform"/>
            <consortium name="The Broad Institute Genome Sequencing Center for Infectious Disease"/>
            <person name="Wu L."/>
            <person name="Ma J."/>
        </authorList>
    </citation>
    <scope>NUCLEOTIDE SEQUENCE [LARGE SCALE GENOMIC DNA]</scope>
    <source>
        <strain evidence="3">JCM 17927</strain>
    </source>
</reference>
<protein>
    <recommendedName>
        <fullName evidence="4">Short chain amide porin</fullName>
    </recommendedName>
</protein>
<dbReference type="EMBL" id="BAABHD010000029">
    <property type="protein sequence ID" value="GAA4456708.1"/>
    <property type="molecule type" value="Genomic_DNA"/>
</dbReference>
<proteinExistence type="predicted"/>
<dbReference type="Proteomes" id="UP001501175">
    <property type="component" value="Unassembled WGS sequence"/>
</dbReference>
<organism evidence="2 3">
    <name type="scientific">Nibrella saemangeumensis</name>
    <dbReference type="NCBI Taxonomy" id="1084526"/>
    <lineage>
        <taxon>Bacteria</taxon>
        <taxon>Pseudomonadati</taxon>
        <taxon>Bacteroidota</taxon>
        <taxon>Cytophagia</taxon>
        <taxon>Cytophagales</taxon>
        <taxon>Spirosomataceae</taxon>
        <taxon>Nibrella</taxon>
    </lineage>
</organism>
<keyword evidence="1" id="KW-0732">Signal</keyword>
<sequence length="462" mass="50615">MNKTALWLIAALALLAVSTHPSPGQGSTDYGSGLKLNINPEGTKYVRLILWNQIWFRSMQMNPGTLVNGVPTTQASDFGTRRIRMLAYAQISPRYLILAHWGINNQSFTNGGAAGSTGTGAYGAGKKPGMFFHDIWNEYAVVAAKDPLTGDANKATLFVGAGLHYWHGISRMTSASTLNFLAVDAPIFNWPLIENSDQFARLFGVYAKGKLGKLAYRANINKPFATNQTPIERTAVDNNGVSRMSYGGYFEYQFLDQEADVLPYKVGTYVGTKRVFNLGAGFYHQPDGTQSLKNGVVRNHDISLFAVDMFADLPIGNADRNAALTAYSTFYSNNFGPNYMRNIGIMNIGTSDPAFTDHKALAGPGNARAMIGTGSIWYTQAGILLPKRGDTKVRVQPFAAYALKQFDALRKAGSYYDMGCNIYIDGHHAKLTPQYSLRPVYTDKSTVTGTKGEFILQAQIYL</sequence>
<evidence type="ECO:0008006" key="4">
    <source>
        <dbReference type="Google" id="ProtNLM"/>
    </source>
</evidence>
<name>A0ABP8MYU0_9BACT</name>
<gene>
    <name evidence="2" type="ORF">GCM10023189_26370</name>
</gene>
<evidence type="ECO:0000256" key="1">
    <source>
        <dbReference type="SAM" id="SignalP"/>
    </source>
</evidence>
<feature type="signal peptide" evidence="1">
    <location>
        <begin position="1"/>
        <end position="21"/>
    </location>
</feature>
<comment type="caution">
    <text evidence="2">The sequence shown here is derived from an EMBL/GenBank/DDBJ whole genome shotgun (WGS) entry which is preliminary data.</text>
</comment>
<evidence type="ECO:0000313" key="3">
    <source>
        <dbReference type="Proteomes" id="UP001501175"/>
    </source>
</evidence>
<dbReference type="RefSeq" id="WP_345244181.1">
    <property type="nucleotide sequence ID" value="NZ_BAABHD010000029.1"/>
</dbReference>
<feature type="chain" id="PRO_5045039853" description="Short chain amide porin" evidence="1">
    <location>
        <begin position="22"/>
        <end position="462"/>
    </location>
</feature>
<keyword evidence="3" id="KW-1185">Reference proteome</keyword>
<accession>A0ABP8MYU0</accession>
<evidence type="ECO:0000313" key="2">
    <source>
        <dbReference type="EMBL" id="GAA4456708.1"/>
    </source>
</evidence>